<reference evidence="4 5" key="1">
    <citation type="journal article" date="2016" name="Genome Announc.">
        <title>Whole-Genome Sequence of Rummeliibacillus stabekisii Strain PP9 Isolated from Antarctic Soil.</title>
        <authorList>
            <person name="da Mota F.F."/>
            <person name="Vollu R.E."/>
            <person name="Jurelevicius D."/>
            <person name="Seldin L."/>
        </authorList>
    </citation>
    <scope>NUCLEOTIDE SEQUENCE [LARGE SCALE GENOMIC DNA]</scope>
    <source>
        <strain evidence="4 5">PP9</strain>
    </source>
</reference>
<dbReference type="PANTHER" id="PTHR42756:SF1">
    <property type="entry name" value="TRANSCRIPTIONAL REPRESSOR OF EMRAB OPERON"/>
    <property type="match status" value="1"/>
</dbReference>
<dbReference type="InterPro" id="IPR036388">
    <property type="entry name" value="WH-like_DNA-bd_sf"/>
</dbReference>
<dbReference type="SUPFAM" id="SSF46785">
    <property type="entry name" value="Winged helix' DNA-binding domain"/>
    <property type="match status" value="1"/>
</dbReference>
<dbReference type="Proteomes" id="UP000076021">
    <property type="component" value="Chromosome"/>
</dbReference>
<sequence length="145" mass="17139">MKKYRTLFHELILTYRPFETQLNEQLSKHGLHRTQWSVLYYLVMTEFATSVEIARIMGVEKPNIARTMKSLIEMGYVDTIQGQDKREKRLVVTDKGMEIFNEIRTTVDAFEQQLLLDVGEEEQLAFIHTLQKIKRNLSTRSEENK</sequence>
<dbReference type="OrthoDB" id="1904211at2"/>
<dbReference type="GO" id="GO:0003677">
    <property type="term" value="F:DNA binding"/>
    <property type="evidence" value="ECO:0007669"/>
    <property type="project" value="UniProtKB-KW"/>
</dbReference>
<dbReference type="EMBL" id="CP014806">
    <property type="protein sequence ID" value="AMX00543.1"/>
    <property type="molecule type" value="Genomic_DNA"/>
</dbReference>
<dbReference type="PRINTS" id="PR00598">
    <property type="entry name" value="HTHMARR"/>
</dbReference>
<proteinExistence type="predicted"/>
<evidence type="ECO:0000313" key="4">
    <source>
        <dbReference type="EMBL" id="AMX00543.1"/>
    </source>
</evidence>
<evidence type="ECO:0000313" key="5">
    <source>
        <dbReference type="Proteomes" id="UP000076021"/>
    </source>
</evidence>
<reference evidence="5" key="2">
    <citation type="submission" date="2016-03" db="EMBL/GenBank/DDBJ databases">
        <authorList>
            <person name="Ploux O."/>
        </authorList>
    </citation>
    <scope>NUCLEOTIDE SEQUENCE [LARGE SCALE GENOMIC DNA]</scope>
    <source>
        <strain evidence="5">PP9</strain>
    </source>
</reference>
<dbReference type="InterPro" id="IPR000835">
    <property type="entry name" value="HTH_MarR-typ"/>
</dbReference>
<evidence type="ECO:0000256" key="2">
    <source>
        <dbReference type="ARBA" id="ARBA00023125"/>
    </source>
</evidence>
<dbReference type="GO" id="GO:0003700">
    <property type="term" value="F:DNA-binding transcription factor activity"/>
    <property type="evidence" value="ECO:0007669"/>
    <property type="project" value="InterPro"/>
</dbReference>
<gene>
    <name evidence="4" type="ORF">ATY39_14625</name>
</gene>
<evidence type="ECO:0000256" key="1">
    <source>
        <dbReference type="ARBA" id="ARBA00023015"/>
    </source>
</evidence>
<accession>A0A143HFN6</accession>
<dbReference type="KEGG" id="rst:ATY39_14625"/>
<protein>
    <submittedName>
        <fullName evidence="4">Uncharacterized protein</fullName>
    </submittedName>
</protein>
<organism evidence="4 5">
    <name type="scientific">Rummeliibacillus stabekisii</name>
    <dbReference type="NCBI Taxonomy" id="241244"/>
    <lineage>
        <taxon>Bacteria</taxon>
        <taxon>Bacillati</taxon>
        <taxon>Bacillota</taxon>
        <taxon>Bacilli</taxon>
        <taxon>Bacillales</taxon>
        <taxon>Caryophanaceae</taxon>
        <taxon>Rummeliibacillus</taxon>
    </lineage>
</organism>
<dbReference type="STRING" id="241244.ATY39_14625"/>
<dbReference type="AlphaFoldDB" id="A0A143HFN6"/>
<keyword evidence="1" id="KW-0805">Transcription regulation</keyword>
<dbReference type="InterPro" id="IPR036390">
    <property type="entry name" value="WH_DNA-bd_sf"/>
</dbReference>
<keyword evidence="3" id="KW-0804">Transcription</keyword>
<dbReference type="PANTHER" id="PTHR42756">
    <property type="entry name" value="TRANSCRIPTIONAL REGULATOR, MARR"/>
    <property type="match status" value="1"/>
</dbReference>
<keyword evidence="5" id="KW-1185">Reference proteome</keyword>
<dbReference type="RefSeq" id="WP_066791024.1">
    <property type="nucleotide sequence ID" value="NZ_BJVD01000009.1"/>
</dbReference>
<name>A0A143HFN6_9BACL</name>
<dbReference type="SMART" id="SM00347">
    <property type="entry name" value="HTH_MARR"/>
    <property type="match status" value="1"/>
</dbReference>
<keyword evidence="2" id="KW-0238">DNA-binding</keyword>
<dbReference type="PROSITE" id="PS50995">
    <property type="entry name" value="HTH_MARR_2"/>
    <property type="match status" value="1"/>
</dbReference>
<dbReference type="Pfam" id="PF12802">
    <property type="entry name" value="MarR_2"/>
    <property type="match status" value="1"/>
</dbReference>
<evidence type="ECO:0000256" key="3">
    <source>
        <dbReference type="ARBA" id="ARBA00023163"/>
    </source>
</evidence>
<dbReference type="Gene3D" id="1.10.10.10">
    <property type="entry name" value="Winged helix-like DNA-binding domain superfamily/Winged helix DNA-binding domain"/>
    <property type="match status" value="1"/>
</dbReference>